<keyword evidence="3" id="KW-1185">Reference proteome</keyword>
<comment type="caution">
    <text evidence="2">The sequence shown here is derived from an EMBL/GenBank/DDBJ whole genome shotgun (WGS) entry which is preliminary data.</text>
</comment>
<gene>
    <name evidence="2" type="ORF">CODIS_29080</name>
</gene>
<evidence type="ECO:0000313" key="3">
    <source>
        <dbReference type="Proteomes" id="UP000094769"/>
    </source>
</evidence>
<reference evidence="2 3" key="1">
    <citation type="submission" date="2016-06" db="EMBL/GenBank/DDBJ databases">
        <title>Genome sequence of endosymbiont of Candidatus Endolucinida thiodiazotropha.</title>
        <authorList>
            <person name="Poehlein A."/>
            <person name="Koenig S."/>
            <person name="Heiden S.E."/>
            <person name="Thuermer A."/>
            <person name="Voget S."/>
            <person name="Daniel R."/>
            <person name="Markert S."/>
            <person name="Gros O."/>
            <person name="Schweder T."/>
        </authorList>
    </citation>
    <scope>NUCLEOTIDE SEQUENCE [LARGE SCALE GENOMIC DNA]</scope>
    <source>
        <strain evidence="2 3">COS</strain>
    </source>
</reference>
<dbReference type="EMBL" id="MARB01000016">
    <property type="protein sequence ID" value="ODJ86950.1"/>
    <property type="molecule type" value="Genomic_DNA"/>
</dbReference>
<name>A0A7Z1AEF5_9GAMM</name>
<keyword evidence="1" id="KW-0472">Membrane</keyword>
<evidence type="ECO:0000313" key="2">
    <source>
        <dbReference type="EMBL" id="ODJ86950.1"/>
    </source>
</evidence>
<organism evidence="2 3">
    <name type="scientific">Candidatus Thiodiazotropha endolucinida</name>
    <dbReference type="NCBI Taxonomy" id="1655433"/>
    <lineage>
        <taxon>Bacteria</taxon>
        <taxon>Pseudomonadati</taxon>
        <taxon>Pseudomonadota</taxon>
        <taxon>Gammaproteobacteria</taxon>
        <taxon>Chromatiales</taxon>
        <taxon>Sedimenticolaceae</taxon>
        <taxon>Candidatus Thiodiazotropha</taxon>
    </lineage>
</organism>
<keyword evidence="1" id="KW-1133">Transmembrane helix</keyword>
<sequence>MVVVCQGDNRLKSALLGKVSFWLIVVGSAALLAPQPAWPEWLARMILSAGIALGATTLGVLLWQKRGRGSKK</sequence>
<evidence type="ECO:0000256" key="1">
    <source>
        <dbReference type="SAM" id="Phobius"/>
    </source>
</evidence>
<feature type="transmembrane region" description="Helical" evidence="1">
    <location>
        <begin position="41"/>
        <end position="63"/>
    </location>
</feature>
<feature type="transmembrane region" description="Helical" evidence="1">
    <location>
        <begin position="15"/>
        <end position="35"/>
    </location>
</feature>
<accession>A0A7Z1AEF5</accession>
<protein>
    <submittedName>
        <fullName evidence="2">Uncharacterized protein</fullName>
    </submittedName>
</protein>
<proteinExistence type="predicted"/>
<dbReference type="AlphaFoldDB" id="A0A7Z1AEF5"/>
<keyword evidence="1" id="KW-0812">Transmembrane</keyword>
<dbReference type="Proteomes" id="UP000094769">
    <property type="component" value="Unassembled WGS sequence"/>
</dbReference>